<name>A0A6G1BSU9_9ORYZ</name>
<proteinExistence type="predicted"/>
<sequence length="101" mass="10846">MEVVAGVSTQTAVREHKEAPCFASPMVEGNGVYLKAVLKVPRATRCYVKGMVVARGASLREVESVLRVFMAELASVSRMEVANAVLYQDVPRVLVVAPIAA</sequence>
<reference evidence="1 2" key="1">
    <citation type="submission" date="2019-11" db="EMBL/GenBank/DDBJ databases">
        <title>Whole genome sequence of Oryza granulata.</title>
        <authorList>
            <person name="Li W."/>
        </authorList>
    </citation>
    <scope>NUCLEOTIDE SEQUENCE [LARGE SCALE GENOMIC DNA]</scope>
    <source>
        <strain evidence="2">cv. Menghai</strain>
        <tissue evidence="1">Leaf</tissue>
    </source>
</reference>
<gene>
    <name evidence="1" type="ORF">E2562_004296</name>
</gene>
<comment type="caution">
    <text evidence="1">The sequence shown here is derived from an EMBL/GenBank/DDBJ whole genome shotgun (WGS) entry which is preliminary data.</text>
</comment>
<accession>A0A6G1BSU9</accession>
<dbReference type="Proteomes" id="UP000479710">
    <property type="component" value="Unassembled WGS sequence"/>
</dbReference>
<organism evidence="1 2">
    <name type="scientific">Oryza meyeriana var. granulata</name>
    <dbReference type="NCBI Taxonomy" id="110450"/>
    <lineage>
        <taxon>Eukaryota</taxon>
        <taxon>Viridiplantae</taxon>
        <taxon>Streptophyta</taxon>
        <taxon>Embryophyta</taxon>
        <taxon>Tracheophyta</taxon>
        <taxon>Spermatophyta</taxon>
        <taxon>Magnoliopsida</taxon>
        <taxon>Liliopsida</taxon>
        <taxon>Poales</taxon>
        <taxon>Poaceae</taxon>
        <taxon>BOP clade</taxon>
        <taxon>Oryzoideae</taxon>
        <taxon>Oryzeae</taxon>
        <taxon>Oryzinae</taxon>
        <taxon>Oryza</taxon>
        <taxon>Oryza meyeriana</taxon>
    </lineage>
</organism>
<dbReference type="EMBL" id="SPHZ02000011">
    <property type="protein sequence ID" value="KAF0890811.1"/>
    <property type="molecule type" value="Genomic_DNA"/>
</dbReference>
<dbReference type="OrthoDB" id="10636138at2759"/>
<protein>
    <submittedName>
        <fullName evidence="1">Uncharacterized protein</fullName>
    </submittedName>
</protein>
<evidence type="ECO:0000313" key="1">
    <source>
        <dbReference type="EMBL" id="KAF0890811.1"/>
    </source>
</evidence>
<keyword evidence="2" id="KW-1185">Reference proteome</keyword>
<evidence type="ECO:0000313" key="2">
    <source>
        <dbReference type="Proteomes" id="UP000479710"/>
    </source>
</evidence>
<dbReference type="AlphaFoldDB" id="A0A6G1BSU9"/>